<evidence type="ECO:0000313" key="2">
    <source>
        <dbReference type="EMBL" id="MBB5962732.1"/>
    </source>
</evidence>
<sequence length="239" mass="26114">MTEVRSIVTRSDLFDQRIRERLEEVTGRRLDVLLAGCGFPSGLALDRARSRVVGIDEDLPAVRASMPGRKDLDSWALGDLRTVPVPPRSFDVVCVSFLLERVRHPELVLDRLLAGLRPGGLALLRMRDRASAYGMCVRLTPSLVRRMLWRSLVPKGTVGPLPTVYGPAISKEGIHAFCLARGLMVTDEILESSGPAAVRSLGRAACSAVEAASGGRFPATHDEIGMVIRKPENHFARLV</sequence>
<gene>
    <name evidence="2" type="ORF">FHS22_002000</name>
</gene>
<protein>
    <submittedName>
        <fullName evidence="2">SAM-dependent methyltransferase</fullName>
    </submittedName>
</protein>
<organism evidence="2 3">
    <name type="scientific">Planomonospora venezuelensis</name>
    <dbReference type="NCBI Taxonomy" id="1999"/>
    <lineage>
        <taxon>Bacteria</taxon>
        <taxon>Bacillati</taxon>
        <taxon>Actinomycetota</taxon>
        <taxon>Actinomycetes</taxon>
        <taxon>Streptosporangiales</taxon>
        <taxon>Streptosporangiaceae</taxon>
        <taxon>Planomonospora</taxon>
    </lineage>
</organism>
<comment type="caution">
    <text evidence="2">The sequence shown here is derived from an EMBL/GenBank/DDBJ whole genome shotgun (WGS) entry which is preliminary data.</text>
</comment>
<accession>A0A841CWF7</accession>
<dbReference type="Proteomes" id="UP000562352">
    <property type="component" value="Unassembled WGS sequence"/>
</dbReference>
<dbReference type="RefSeq" id="WP_184940383.1">
    <property type="nucleotide sequence ID" value="NZ_JACHJJ010000005.1"/>
</dbReference>
<dbReference type="SUPFAM" id="SSF53335">
    <property type="entry name" value="S-adenosyl-L-methionine-dependent methyltransferases"/>
    <property type="match status" value="1"/>
</dbReference>
<keyword evidence="3" id="KW-1185">Reference proteome</keyword>
<dbReference type="EMBL" id="JACHJJ010000005">
    <property type="protein sequence ID" value="MBB5962732.1"/>
    <property type="molecule type" value="Genomic_DNA"/>
</dbReference>
<name>A0A841CWF7_PLAVE</name>
<evidence type="ECO:0000259" key="1">
    <source>
        <dbReference type="Pfam" id="PF08241"/>
    </source>
</evidence>
<dbReference type="InterPro" id="IPR029063">
    <property type="entry name" value="SAM-dependent_MTases_sf"/>
</dbReference>
<keyword evidence="2" id="KW-0489">Methyltransferase</keyword>
<dbReference type="GO" id="GO:0032259">
    <property type="term" value="P:methylation"/>
    <property type="evidence" value="ECO:0007669"/>
    <property type="project" value="UniProtKB-KW"/>
</dbReference>
<dbReference type="GO" id="GO:0008757">
    <property type="term" value="F:S-adenosylmethionine-dependent methyltransferase activity"/>
    <property type="evidence" value="ECO:0007669"/>
    <property type="project" value="InterPro"/>
</dbReference>
<dbReference type="AlphaFoldDB" id="A0A841CWF7"/>
<evidence type="ECO:0000313" key="3">
    <source>
        <dbReference type="Proteomes" id="UP000562352"/>
    </source>
</evidence>
<keyword evidence="2" id="KW-0808">Transferase</keyword>
<feature type="domain" description="Methyltransferase type 11" evidence="1">
    <location>
        <begin position="35"/>
        <end position="123"/>
    </location>
</feature>
<dbReference type="Pfam" id="PF08241">
    <property type="entry name" value="Methyltransf_11"/>
    <property type="match status" value="1"/>
</dbReference>
<dbReference type="InterPro" id="IPR013216">
    <property type="entry name" value="Methyltransf_11"/>
</dbReference>
<proteinExistence type="predicted"/>
<reference evidence="2 3" key="1">
    <citation type="submission" date="2020-08" db="EMBL/GenBank/DDBJ databases">
        <title>Genomic Encyclopedia of Type Strains, Phase III (KMG-III): the genomes of soil and plant-associated and newly described type strains.</title>
        <authorList>
            <person name="Whitman W."/>
        </authorList>
    </citation>
    <scope>NUCLEOTIDE SEQUENCE [LARGE SCALE GENOMIC DNA]</scope>
    <source>
        <strain evidence="2 3">CECT 3303</strain>
    </source>
</reference>
<dbReference type="Gene3D" id="3.40.50.150">
    <property type="entry name" value="Vaccinia Virus protein VP39"/>
    <property type="match status" value="1"/>
</dbReference>